<dbReference type="SUPFAM" id="SSF56784">
    <property type="entry name" value="HAD-like"/>
    <property type="match status" value="1"/>
</dbReference>
<dbReference type="Proteomes" id="UP000674938">
    <property type="component" value="Unassembled WGS sequence"/>
</dbReference>
<dbReference type="PROSITE" id="PS01229">
    <property type="entry name" value="COF_2"/>
    <property type="match status" value="1"/>
</dbReference>
<dbReference type="SFLD" id="SFLDS00003">
    <property type="entry name" value="Haloacid_Dehalogenase"/>
    <property type="match status" value="1"/>
</dbReference>
<keyword evidence="1" id="KW-0378">Hydrolase</keyword>
<dbReference type="InterPro" id="IPR036412">
    <property type="entry name" value="HAD-like_sf"/>
</dbReference>
<reference evidence="1" key="1">
    <citation type="submission" date="2020-12" db="EMBL/GenBank/DDBJ databases">
        <title>Vagococcus allomyrinae sp. nov. and Enterococcus lavae sp. nov., isolated from the larvae of Allomyrina dichotoma.</title>
        <authorList>
            <person name="Lee S.D."/>
        </authorList>
    </citation>
    <scope>NUCLEOTIDE SEQUENCE</scope>
    <source>
        <strain evidence="1">BWB3-3</strain>
    </source>
</reference>
<dbReference type="InterPro" id="IPR000150">
    <property type="entry name" value="Cof"/>
</dbReference>
<sequence length="274" mass="30461">MIKMVAVDMDGTFLKGTNDYNRARFAAIYQKMLQKEVKFVVASGNQYYQLKSFFPEIAEDISFVAENGALVISEGRELFCGEMALSLVQEVLAFLETLSDVQTILCGRHSAYVSEQEKTEFVEHGRIYYHRLKVVPSLLTLTDDTFFKFALNVPVEATEEMMALLNQKFSGKIVAVTSGHGDIDLIIPGLHKANGLTILQEKWGIHEKQVASFGDGGNDLEMLRHAGYSYAMANGSPEAKKAAKHQAPSNQDEGVLVILEELLGEEHNDQSTFN</sequence>
<dbReference type="Gene3D" id="3.30.1240.10">
    <property type="match status" value="1"/>
</dbReference>
<accession>A0A940P7S7</accession>
<dbReference type="Pfam" id="PF08282">
    <property type="entry name" value="Hydrolase_3"/>
    <property type="match status" value="1"/>
</dbReference>
<dbReference type="NCBIfam" id="TIGR01484">
    <property type="entry name" value="HAD-SF-IIB"/>
    <property type="match status" value="1"/>
</dbReference>
<dbReference type="SFLD" id="SFLDG01140">
    <property type="entry name" value="C2.B:_Phosphomannomutase_and_P"/>
    <property type="match status" value="1"/>
</dbReference>
<proteinExistence type="predicted"/>
<name>A0A940P7S7_9ENTE</name>
<dbReference type="CDD" id="cd07518">
    <property type="entry name" value="HAD_YbiV-Like"/>
    <property type="match status" value="1"/>
</dbReference>
<dbReference type="SFLD" id="SFLDG01144">
    <property type="entry name" value="C2.B.4:_PGP_Like"/>
    <property type="match status" value="1"/>
</dbReference>
<dbReference type="RefSeq" id="WP_209524536.1">
    <property type="nucleotide sequence ID" value="NZ_JAEEGA010000001.1"/>
</dbReference>
<dbReference type="InterPro" id="IPR006379">
    <property type="entry name" value="HAD-SF_hydro_IIB"/>
</dbReference>
<dbReference type="PANTHER" id="PTHR10000:SF53">
    <property type="entry name" value="5-AMINO-6-(5-PHOSPHO-D-RIBITYLAMINO)URACIL PHOSPHATASE YBJI-RELATED"/>
    <property type="match status" value="1"/>
</dbReference>
<dbReference type="GO" id="GO:0016791">
    <property type="term" value="F:phosphatase activity"/>
    <property type="evidence" value="ECO:0007669"/>
    <property type="project" value="UniProtKB-ARBA"/>
</dbReference>
<gene>
    <name evidence="1" type="ORF">I6N95_01335</name>
</gene>
<evidence type="ECO:0000313" key="2">
    <source>
        <dbReference type="Proteomes" id="UP000674938"/>
    </source>
</evidence>
<dbReference type="NCBIfam" id="TIGR00099">
    <property type="entry name" value="Cof-subfamily"/>
    <property type="match status" value="1"/>
</dbReference>
<comment type="caution">
    <text evidence="1">The sequence shown here is derived from an EMBL/GenBank/DDBJ whole genome shotgun (WGS) entry which is preliminary data.</text>
</comment>
<dbReference type="EMBL" id="JAEEGA010000001">
    <property type="protein sequence ID" value="MBP1039640.1"/>
    <property type="molecule type" value="Genomic_DNA"/>
</dbReference>
<evidence type="ECO:0000313" key="1">
    <source>
        <dbReference type="EMBL" id="MBP1039640.1"/>
    </source>
</evidence>
<dbReference type="GO" id="GO:0000287">
    <property type="term" value="F:magnesium ion binding"/>
    <property type="evidence" value="ECO:0007669"/>
    <property type="project" value="TreeGrafter"/>
</dbReference>
<dbReference type="PANTHER" id="PTHR10000">
    <property type="entry name" value="PHOSPHOSERINE PHOSPHATASE"/>
    <property type="match status" value="1"/>
</dbReference>
<keyword evidence="2" id="KW-1185">Reference proteome</keyword>
<dbReference type="Gene3D" id="3.40.50.1000">
    <property type="entry name" value="HAD superfamily/HAD-like"/>
    <property type="match status" value="1"/>
</dbReference>
<dbReference type="InterPro" id="IPR023214">
    <property type="entry name" value="HAD_sf"/>
</dbReference>
<dbReference type="AlphaFoldDB" id="A0A940P7S7"/>
<organism evidence="1 2">
    <name type="scientific">Vagococcus allomyrinae</name>
    <dbReference type="NCBI Taxonomy" id="2794353"/>
    <lineage>
        <taxon>Bacteria</taxon>
        <taxon>Bacillati</taxon>
        <taxon>Bacillota</taxon>
        <taxon>Bacilli</taxon>
        <taxon>Lactobacillales</taxon>
        <taxon>Enterococcaceae</taxon>
        <taxon>Vagococcus</taxon>
    </lineage>
</organism>
<dbReference type="GO" id="GO:0005829">
    <property type="term" value="C:cytosol"/>
    <property type="evidence" value="ECO:0007669"/>
    <property type="project" value="TreeGrafter"/>
</dbReference>
<protein>
    <submittedName>
        <fullName evidence="1">HAD family hydrolase</fullName>
    </submittedName>
</protein>